<accession>A0A7X2ZQL7</accession>
<dbReference type="Proteomes" id="UP000540519">
    <property type="component" value="Unassembled WGS sequence"/>
</dbReference>
<evidence type="ECO:0000313" key="2">
    <source>
        <dbReference type="Proteomes" id="UP000540519"/>
    </source>
</evidence>
<proteinExistence type="predicted"/>
<sequence>MATVGLFLLIAVQFLAYSVPENFQERKGEPVFTAYIKDSIPVTVDLIYDTDSLPDRYYAYIESPVCEDGVCYDLKFHLYWDLLGNFIEYKEVASDPFTKFEHDLFTAEDHIKLQKILADKTSPLANYAPLDLIDKNNSVYSSVIDGMAGATYPALKDEVVQGAVYSTHTLWNIVNGTIASKIENHTTNVQNEELFVKMIRSNRYALQMYGMRHIAQDAEEYPNLLVSLIKNGQEYVPFFAIAKLTPHMWADTQIQSQLIGLLDSKNFEMQNEILNGLSSTKLVSGSVTRLLDKLSALKESQYKKLSSIISGSTSALTKEDIIHLKKVSESNIKFAPYARKLVEDTKN</sequence>
<keyword evidence="2" id="KW-1185">Reference proteome</keyword>
<reference evidence="1 2" key="1">
    <citation type="journal article" date="2019" name="Mar. Drugs">
        <title>Comparative Genomics and CAZyme Genome Repertoires of Marine Zobellia amurskyensis KMM 3526(T) and Zobellia laminariae KMM 3676(T).</title>
        <authorList>
            <person name="Chernysheva N."/>
            <person name="Bystritskaya E."/>
            <person name="Stenkova A."/>
            <person name="Golovkin I."/>
            <person name="Nedashkovskaya O."/>
            <person name="Isaeva M."/>
        </authorList>
    </citation>
    <scope>NUCLEOTIDE SEQUENCE [LARGE SCALE GENOMIC DNA]</scope>
    <source>
        <strain evidence="1 2">KMM 3526</strain>
    </source>
</reference>
<evidence type="ECO:0000313" key="1">
    <source>
        <dbReference type="EMBL" id="MUH34577.1"/>
    </source>
</evidence>
<dbReference type="EMBL" id="RCNR01000003">
    <property type="protein sequence ID" value="MUH34577.1"/>
    <property type="molecule type" value="Genomic_DNA"/>
</dbReference>
<gene>
    <name evidence="1" type="ORF">D9O36_01880</name>
</gene>
<name>A0A7X2ZQL7_9FLAO</name>
<protein>
    <submittedName>
        <fullName evidence="1">Uncharacterized protein</fullName>
    </submittedName>
</protein>
<organism evidence="1 2">
    <name type="scientific">Zobellia amurskyensis</name>
    <dbReference type="NCBI Taxonomy" id="248905"/>
    <lineage>
        <taxon>Bacteria</taxon>
        <taxon>Pseudomonadati</taxon>
        <taxon>Bacteroidota</taxon>
        <taxon>Flavobacteriia</taxon>
        <taxon>Flavobacteriales</taxon>
        <taxon>Flavobacteriaceae</taxon>
        <taxon>Zobellia</taxon>
    </lineage>
</organism>
<comment type="caution">
    <text evidence="1">The sequence shown here is derived from an EMBL/GenBank/DDBJ whole genome shotgun (WGS) entry which is preliminary data.</text>
</comment>
<dbReference type="AlphaFoldDB" id="A0A7X2ZQL7"/>